<protein>
    <submittedName>
        <fullName evidence="2">Uncharacterized protein</fullName>
    </submittedName>
</protein>
<feature type="region of interest" description="Disordered" evidence="1">
    <location>
        <begin position="164"/>
        <end position="205"/>
    </location>
</feature>
<evidence type="ECO:0000313" key="2">
    <source>
        <dbReference type="EMBL" id="KFG42640.1"/>
    </source>
</evidence>
<dbReference type="AlphaFoldDB" id="A0A086KE22"/>
<organism evidence="2 3">
    <name type="scientific">Toxoplasma gondii p89</name>
    <dbReference type="NCBI Taxonomy" id="943119"/>
    <lineage>
        <taxon>Eukaryota</taxon>
        <taxon>Sar</taxon>
        <taxon>Alveolata</taxon>
        <taxon>Apicomplexa</taxon>
        <taxon>Conoidasida</taxon>
        <taxon>Coccidia</taxon>
        <taxon>Eucoccidiorida</taxon>
        <taxon>Eimeriorina</taxon>
        <taxon>Sarcocystidae</taxon>
        <taxon>Toxoplasma</taxon>
    </lineage>
</organism>
<gene>
    <name evidence="2" type="ORF">TGP89_226490</name>
</gene>
<comment type="caution">
    <text evidence="2">The sequence shown here is derived from an EMBL/GenBank/DDBJ whole genome shotgun (WGS) entry which is preliminary data.</text>
</comment>
<evidence type="ECO:0000313" key="3">
    <source>
        <dbReference type="Proteomes" id="UP000028828"/>
    </source>
</evidence>
<reference evidence="2 3" key="1">
    <citation type="submission" date="2014-03" db="EMBL/GenBank/DDBJ databases">
        <authorList>
            <person name="Sibley D."/>
            <person name="Venepally P."/>
            <person name="Karamycheva S."/>
            <person name="Hadjithomas M."/>
            <person name="Khan A."/>
            <person name="Brunk B."/>
            <person name="Roos D."/>
            <person name="Caler E."/>
            <person name="Lorenzi H."/>
        </authorList>
    </citation>
    <scope>NUCLEOTIDE SEQUENCE [LARGE SCALE GENOMIC DNA]</scope>
    <source>
        <strain evidence="3">p89</strain>
    </source>
</reference>
<dbReference type="VEuPathDB" id="ToxoDB:TGP89_226490"/>
<name>A0A086KE22_TOXGO</name>
<proteinExistence type="predicted"/>
<dbReference type="Proteomes" id="UP000028828">
    <property type="component" value="Unassembled WGS sequence"/>
</dbReference>
<evidence type="ECO:0000256" key="1">
    <source>
        <dbReference type="SAM" id="MobiDB-lite"/>
    </source>
</evidence>
<dbReference type="EMBL" id="AEYI02001002">
    <property type="protein sequence ID" value="KFG42640.1"/>
    <property type="molecule type" value="Genomic_DNA"/>
</dbReference>
<sequence>MFLLITSYSISFVKAIAHLLSALCSYHILQTEYAFVKMRLVTWKKTATNEICWLNKSIRWFTKKTSRQHRPCAGGTDVTHLTVDRDGQVRDNLGQPVPCLDNESSLFYNDSRVASNDKLMNCLYFHSESSKGKKEDVRYSGPPPLVGAPPIALDGLHVKCRAPAKEAAEANPTASVEDPDLQTCASPKQKRDSNNVSRQTTASSA</sequence>
<dbReference type="OrthoDB" id="332239at2759"/>
<accession>A0A086KE22</accession>
<feature type="compositionally biased region" description="Polar residues" evidence="1">
    <location>
        <begin position="194"/>
        <end position="205"/>
    </location>
</feature>